<organism evidence="3 4">
    <name type="scientific">Candidatus Endobugula sertula</name>
    <name type="common">Bugula neritina bacterial symbiont</name>
    <dbReference type="NCBI Taxonomy" id="62101"/>
    <lineage>
        <taxon>Bacteria</taxon>
        <taxon>Pseudomonadati</taxon>
        <taxon>Pseudomonadota</taxon>
        <taxon>Gammaproteobacteria</taxon>
        <taxon>Cellvibrionales</taxon>
        <taxon>Cellvibrionaceae</taxon>
        <taxon>Candidatus Endobugula</taxon>
    </lineage>
</organism>
<feature type="compositionally biased region" description="Basic and acidic residues" evidence="1">
    <location>
        <begin position="273"/>
        <end position="296"/>
    </location>
</feature>
<feature type="domain" description="MobA/VirD2-like nuclease" evidence="2">
    <location>
        <begin position="25"/>
        <end position="146"/>
    </location>
</feature>
<evidence type="ECO:0000313" key="4">
    <source>
        <dbReference type="Proteomes" id="UP000242502"/>
    </source>
</evidence>
<name>A0A1D2QPY4_9GAMM</name>
<comment type="caution">
    <text evidence="3">The sequence shown here is derived from an EMBL/GenBank/DDBJ whole genome shotgun (WGS) entry which is preliminary data.</text>
</comment>
<dbReference type="Proteomes" id="UP000242502">
    <property type="component" value="Unassembled WGS sequence"/>
</dbReference>
<feature type="compositionally biased region" description="Polar residues" evidence="1">
    <location>
        <begin position="341"/>
        <end position="355"/>
    </location>
</feature>
<gene>
    <name evidence="3" type="ORF">AB835_07570</name>
</gene>
<dbReference type="STRING" id="62101.AB835_07570"/>
<evidence type="ECO:0000259" key="2">
    <source>
        <dbReference type="Pfam" id="PF03432"/>
    </source>
</evidence>
<feature type="region of interest" description="Disordered" evidence="1">
    <location>
        <begin position="262"/>
        <end position="355"/>
    </location>
</feature>
<dbReference type="InterPro" id="IPR005094">
    <property type="entry name" value="Endonuclease_MobA/VirD2"/>
</dbReference>
<dbReference type="Pfam" id="PF03432">
    <property type="entry name" value="Relaxase"/>
    <property type="match status" value="1"/>
</dbReference>
<dbReference type="EMBL" id="MDLC01000023">
    <property type="protein sequence ID" value="ODS23655.1"/>
    <property type="molecule type" value="Genomic_DNA"/>
</dbReference>
<reference evidence="3 4" key="1">
    <citation type="journal article" date="2016" name="Appl. Environ. Microbiol.">
        <title>Lack of Overt Genome Reduction in the Bryostatin-Producing Bryozoan Symbiont "Candidatus Endobugula sertula".</title>
        <authorList>
            <person name="Miller I.J."/>
            <person name="Vanee N."/>
            <person name="Fong S.S."/>
            <person name="Lim-Fong G.E."/>
            <person name="Kwan J.C."/>
        </authorList>
    </citation>
    <scope>NUCLEOTIDE SEQUENCE [LARGE SCALE GENOMIC DNA]</scope>
    <source>
        <strain evidence="3">AB1-4</strain>
    </source>
</reference>
<sequence>MIIKSMSRKEPSFGQLVEYMSDIDKSDEQYNVYQNLYSRKQHDIEQEFLRNAAYIAKRKNGNYLYHEILSITKAQKLDDKKQKEILRDIAYEYAKKRASENLVFGTLHDDHDNHLHYHLLISANASGESKKTRLAKAQFDKIKKELEARVLEHHPELEQTVVIGKEAGEKLSNKGAEQKRRTGKTPERDQLKAKLQNIFSQCDTKEAFFAALNRAGLEFYVRGKTMGIKDLATERNHRLKTLGLLENFQALSERIELDEAATAEQARANSYRQSDKASDNNPEPKSDPETDSESKQAKKKQSSTQHKSEPKQQPEPEIDSESASVKEQQDKHKAEIDEIRQQQSDNQQNTKGDKQ</sequence>
<proteinExistence type="predicted"/>
<evidence type="ECO:0000313" key="3">
    <source>
        <dbReference type="EMBL" id="ODS23655.1"/>
    </source>
</evidence>
<evidence type="ECO:0000256" key="1">
    <source>
        <dbReference type="SAM" id="MobiDB-lite"/>
    </source>
</evidence>
<dbReference type="AlphaFoldDB" id="A0A1D2QPY4"/>
<feature type="compositionally biased region" description="Basic and acidic residues" evidence="1">
    <location>
        <begin position="327"/>
        <end position="340"/>
    </location>
</feature>
<protein>
    <recommendedName>
        <fullName evidence="2">MobA/VirD2-like nuclease domain-containing protein</fullName>
    </recommendedName>
</protein>
<accession>A0A1D2QPY4</accession>
<feature type="region of interest" description="Disordered" evidence="1">
    <location>
        <begin position="168"/>
        <end position="189"/>
    </location>
</feature>